<comment type="caution">
    <text evidence="15">The sequence shown here is derived from an EMBL/GenBank/DDBJ whole genome shotgun (WGS) entry which is preliminary data.</text>
</comment>
<evidence type="ECO:0000313" key="15">
    <source>
        <dbReference type="EMBL" id="RUS70489.1"/>
    </source>
</evidence>
<dbReference type="CDD" id="cd11474">
    <property type="entry name" value="SLC5sbd_CHT"/>
    <property type="match status" value="1"/>
</dbReference>
<dbReference type="InterPro" id="IPR052244">
    <property type="entry name" value="Choline_transporter"/>
</dbReference>
<evidence type="ECO:0000256" key="14">
    <source>
        <dbReference type="SAM" id="Phobius"/>
    </source>
</evidence>
<proteinExistence type="inferred from homology"/>
<feature type="transmembrane region" description="Helical" evidence="14">
    <location>
        <begin position="69"/>
        <end position="95"/>
    </location>
</feature>
<feature type="transmembrane region" description="Helical" evidence="14">
    <location>
        <begin position="181"/>
        <end position="202"/>
    </location>
</feature>
<evidence type="ECO:0000313" key="16">
    <source>
        <dbReference type="Proteomes" id="UP000271974"/>
    </source>
</evidence>
<keyword evidence="8" id="KW-0915">Sodium</keyword>
<dbReference type="EMBL" id="RQTK01001396">
    <property type="protein sequence ID" value="RUS70489.1"/>
    <property type="molecule type" value="Genomic_DNA"/>
</dbReference>
<comment type="similarity">
    <text evidence="2 13">Belongs to the sodium:solute symporter (SSF) (TC 2.A.21) family.</text>
</comment>
<dbReference type="PROSITE" id="PS50283">
    <property type="entry name" value="NA_SOLUT_SYMP_3"/>
    <property type="match status" value="1"/>
</dbReference>
<dbReference type="GO" id="GO:0008292">
    <property type="term" value="P:acetylcholine biosynthetic process"/>
    <property type="evidence" value="ECO:0007669"/>
    <property type="project" value="TreeGrafter"/>
</dbReference>
<evidence type="ECO:0000256" key="10">
    <source>
        <dbReference type="ARBA" id="ARBA00023136"/>
    </source>
</evidence>
<feature type="transmembrane region" description="Helical" evidence="14">
    <location>
        <begin position="459"/>
        <end position="484"/>
    </location>
</feature>
<keyword evidence="11" id="KW-0325">Glycoprotein</keyword>
<keyword evidence="5" id="KW-0769">Symport</keyword>
<dbReference type="PANTHER" id="PTHR45897:SF5">
    <property type="entry name" value="HIGH AFFINITY CHOLINE TRANSPORTER 1"/>
    <property type="match status" value="1"/>
</dbReference>
<feature type="transmembrane region" description="Helical" evidence="14">
    <location>
        <begin position="43"/>
        <end position="63"/>
    </location>
</feature>
<dbReference type="AlphaFoldDB" id="A0A3S0Z4G7"/>
<protein>
    <submittedName>
        <fullName evidence="15">Uncharacterized protein</fullName>
    </submittedName>
</protein>
<evidence type="ECO:0000256" key="13">
    <source>
        <dbReference type="RuleBase" id="RU362091"/>
    </source>
</evidence>
<keyword evidence="10 14" id="KW-0472">Membrane</keyword>
<feature type="transmembrane region" description="Helical" evidence="14">
    <location>
        <begin position="390"/>
        <end position="411"/>
    </location>
</feature>
<dbReference type="OrthoDB" id="546820at2759"/>
<evidence type="ECO:0000256" key="2">
    <source>
        <dbReference type="ARBA" id="ARBA00006434"/>
    </source>
</evidence>
<evidence type="ECO:0000256" key="9">
    <source>
        <dbReference type="ARBA" id="ARBA00023065"/>
    </source>
</evidence>
<gene>
    <name evidence="15" type="ORF">EGW08_021752</name>
</gene>
<keyword evidence="4 14" id="KW-0812">Transmembrane</keyword>
<organism evidence="15 16">
    <name type="scientific">Elysia chlorotica</name>
    <name type="common">Eastern emerald elysia</name>
    <name type="synonym">Sea slug</name>
    <dbReference type="NCBI Taxonomy" id="188477"/>
    <lineage>
        <taxon>Eukaryota</taxon>
        <taxon>Metazoa</taxon>
        <taxon>Spiralia</taxon>
        <taxon>Lophotrochozoa</taxon>
        <taxon>Mollusca</taxon>
        <taxon>Gastropoda</taxon>
        <taxon>Heterobranchia</taxon>
        <taxon>Euthyneura</taxon>
        <taxon>Panpulmonata</taxon>
        <taxon>Sacoglossa</taxon>
        <taxon>Placobranchoidea</taxon>
        <taxon>Plakobranchidae</taxon>
        <taxon>Elysia</taxon>
    </lineage>
</organism>
<keyword evidence="12" id="KW-0739">Sodium transport</keyword>
<keyword evidence="7 14" id="KW-1133">Transmembrane helix</keyword>
<sequence>MNIPGLIAVIVFYIAILAIGVYYGKKTSKSQSKEAVLVADRSLGTVVSFFTITATMVGGGYINGSAEVAAWYGILQTQAPVGYTLGLIIGGIFYAPKMRSEGYITMFDPFQLKYGKKIGGLLFIPQLLGDLFWSASILAALGATISIILEINSTLAIVLSAAVAIFYTFLGGLYSVAYTDVIQLICIAVGLTFAFPFALAHPAVDISRVSHSWRGTIPEKTIFSYIDIYLMAIFGGIPWQALFQRVLACKNVRVAMTSSLLASVFAFALAIPPIIMGIAGAAANWNETSYNGTIPFPDDMKSFILPMALNYLTPLPVAVMGIGAISAAVMSSADSCVLSTSSVVTKNIYQDIFRPQASQNELKWVLRCSIVVSGVMGMLIAIFSDTIYGLFILCADLMYVVLFPQLTLILWMPKSNSYGCLAGYFVSFILRLLSGEPVLGLPPAIFYPGYDSDTGLQMFPFRTFLMLMGTLCIVLVSLTSHYLFHREIIPRRYDVLKCLRQRTIVRRHTINLGTLQPDDDTNTGVELDKQASSPLM</sequence>
<keyword evidence="3" id="KW-0813">Transport</keyword>
<feature type="transmembrane region" description="Helical" evidence="14">
    <location>
        <begin position="222"/>
        <end position="239"/>
    </location>
</feature>
<feature type="transmembrane region" description="Helical" evidence="14">
    <location>
        <begin position="418"/>
        <end position="439"/>
    </location>
</feature>
<dbReference type="Pfam" id="PF00474">
    <property type="entry name" value="SSF"/>
    <property type="match status" value="1"/>
</dbReference>
<keyword evidence="9" id="KW-0406">Ion transport</keyword>
<evidence type="ECO:0000256" key="3">
    <source>
        <dbReference type="ARBA" id="ARBA00022448"/>
    </source>
</evidence>
<evidence type="ECO:0000256" key="4">
    <source>
        <dbReference type="ARBA" id="ARBA00022692"/>
    </source>
</evidence>
<dbReference type="Gene3D" id="1.20.1730.10">
    <property type="entry name" value="Sodium/glucose cotransporter"/>
    <property type="match status" value="1"/>
</dbReference>
<reference evidence="15 16" key="1">
    <citation type="submission" date="2019-01" db="EMBL/GenBank/DDBJ databases">
        <title>A draft genome assembly of the solar-powered sea slug Elysia chlorotica.</title>
        <authorList>
            <person name="Cai H."/>
            <person name="Li Q."/>
            <person name="Fang X."/>
            <person name="Li J."/>
            <person name="Curtis N.E."/>
            <person name="Altenburger A."/>
            <person name="Shibata T."/>
            <person name="Feng M."/>
            <person name="Maeda T."/>
            <person name="Schwartz J.A."/>
            <person name="Shigenobu S."/>
            <person name="Lundholm N."/>
            <person name="Nishiyama T."/>
            <person name="Yang H."/>
            <person name="Hasebe M."/>
            <person name="Li S."/>
            <person name="Pierce S.K."/>
            <person name="Wang J."/>
        </authorList>
    </citation>
    <scope>NUCLEOTIDE SEQUENCE [LARGE SCALE GENOMIC DNA]</scope>
    <source>
        <strain evidence="15">EC2010</strain>
        <tissue evidence="15">Whole organism of an adult</tissue>
    </source>
</reference>
<feature type="transmembrane region" description="Helical" evidence="14">
    <location>
        <begin position="155"/>
        <end position="174"/>
    </location>
</feature>
<evidence type="ECO:0000256" key="12">
    <source>
        <dbReference type="ARBA" id="ARBA00023201"/>
    </source>
</evidence>
<keyword evidence="6" id="KW-0530">Neurotransmitter biosynthesis</keyword>
<dbReference type="GO" id="GO:0005886">
    <property type="term" value="C:plasma membrane"/>
    <property type="evidence" value="ECO:0007669"/>
    <property type="project" value="TreeGrafter"/>
</dbReference>
<dbReference type="GO" id="GO:0005307">
    <property type="term" value="F:choline:sodium symporter activity"/>
    <property type="evidence" value="ECO:0007669"/>
    <property type="project" value="TreeGrafter"/>
</dbReference>
<dbReference type="InterPro" id="IPR001734">
    <property type="entry name" value="Na/solute_symporter"/>
</dbReference>
<evidence type="ECO:0000256" key="1">
    <source>
        <dbReference type="ARBA" id="ARBA00004141"/>
    </source>
</evidence>
<keyword evidence="16" id="KW-1185">Reference proteome</keyword>
<dbReference type="STRING" id="188477.A0A3S0Z4G7"/>
<comment type="subcellular location">
    <subcellularLocation>
        <location evidence="1">Membrane</location>
        <topology evidence="1">Multi-pass membrane protein</topology>
    </subcellularLocation>
</comment>
<feature type="transmembrane region" description="Helical" evidence="14">
    <location>
        <begin position="260"/>
        <end position="283"/>
    </location>
</feature>
<evidence type="ECO:0000256" key="7">
    <source>
        <dbReference type="ARBA" id="ARBA00022989"/>
    </source>
</evidence>
<evidence type="ECO:0000256" key="6">
    <source>
        <dbReference type="ARBA" id="ARBA00022979"/>
    </source>
</evidence>
<feature type="transmembrane region" description="Helical" evidence="14">
    <location>
        <begin position="364"/>
        <end position="384"/>
    </location>
</feature>
<dbReference type="PANTHER" id="PTHR45897">
    <property type="entry name" value="HIGH-AFFINITY CHOLINE TRANSPORTER 1"/>
    <property type="match status" value="1"/>
</dbReference>
<evidence type="ECO:0000256" key="5">
    <source>
        <dbReference type="ARBA" id="ARBA00022847"/>
    </source>
</evidence>
<accession>A0A3S0Z4G7</accession>
<feature type="transmembrane region" description="Helical" evidence="14">
    <location>
        <begin position="303"/>
        <end position="325"/>
    </location>
</feature>
<feature type="transmembrane region" description="Helical" evidence="14">
    <location>
        <begin position="6"/>
        <end position="23"/>
    </location>
</feature>
<dbReference type="Proteomes" id="UP000271974">
    <property type="component" value="Unassembled WGS sequence"/>
</dbReference>
<dbReference type="InterPro" id="IPR038377">
    <property type="entry name" value="Na/Glc_symporter_sf"/>
</dbReference>
<name>A0A3S0Z4G7_ELYCH</name>
<evidence type="ECO:0000256" key="8">
    <source>
        <dbReference type="ARBA" id="ARBA00023053"/>
    </source>
</evidence>
<evidence type="ECO:0000256" key="11">
    <source>
        <dbReference type="ARBA" id="ARBA00023180"/>
    </source>
</evidence>